<gene>
    <name evidence="1" type="ORF">PSYPI_35010</name>
</gene>
<protein>
    <submittedName>
        <fullName evidence="1">Uncharacterized protein</fullName>
    </submittedName>
</protein>
<name>F3GJE8_PSESJ</name>
<dbReference type="HOGENOM" id="CLU_3352990_0_0_6"/>
<comment type="caution">
    <text evidence="1">The sequence shown here is derived from an EMBL/GenBank/DDBJ whole genome shotgun (WGS) entry which is preliminary data.</text>
</comment>
<sequence length="38" mass="3934">MNDPVAIAVMEIDAVEADAAVFDLQRQGAGFVIDGDGL</sequence>
<evidence type="ECO:0000313" key="1">
    <source>
        <dbReference type="EMBL" id="EGH47201.1"/>
    </source>
</evidence>
<dbReference type="EMBL" id="AEAI01002055">
    <property type="protein sequence ID" value="EGH47201.1"/>
    <property type="molecule type" value="Genomic_DNA"/>
</dbReference>
<accession>F3GJE8</accession>
<keyword evidence="2" id="KW-1185">Reference proteome</keyword>
<dbReference type="AlphaFoldDB" id="F3GJE8"/>
<evidence type="ECO:0000313" key="2">
    <source>
        <dbReference type="Proteomes" id="UP000004986"/>
    </source>
</evidence>
<organism evidence="1 2">
    <name type="scientific">Pseudomonas syringae pv. pisi str. 1704B</name>
    <dbReference type="NCBI Taxonomy" id="629263"/>
    <lineage>
        <taxon>Bacteria</taxon>
        <taxon>Pseudomonadati</taxon>
        <taxon>Pseudomonadota</taxon>
        <taxon>Gammaproteobacteria</taxon>
        <taxon>Pseudomonadales</taxon>
        <taxon>Pseudomonadaceae</taxon>
        <taxon>Pseudomonas</taxon>
        <taxon>Pseudomonas syringae</taxon>
    </lineage>
</organism>
<proteinExistence type="predicted"/>
<feature type="non-terminal residue" evidence="1">
    <location>
        <position position="38"/>
    </location>
</feature>
<reference evidence="1 2" key="1">
    <citation type="journal article" date="2011" name="PLoS Pathog.">
        <title>Dynamic evolution of pathogenicity revealed by sequencing and comparative genomics of 19 Pseudomonas syringae isolates.</title>
        <authorList>
            <person name="Baltrus D.A."/>
            <person name="Nishimura M.T."/>
            <person name="Romanchuk A."/>
            <person name="Chang J.H."/>
            <person name="Mukhtar M.S."/>
            <person name="Cherkis K."/>
            <person name="Roach J."/>
            <person name="Grant S.R."/>
            <person name="Jones C.D."/>
            <person name="Dangl J.L."/>
        </authorList>
    </citation>
    <scope>NUCLEOTIDE SEQUENCE [LARGE SCALE GENOMIC DNA]</scope>
    <source>
        <strain evidence="1 2">1704B</strain>
    </source>
</reference>
<dbReference type="Proteomes" id="UP000004986">
    <property type="component" value="Unassembled WGS sequence"/>
</dbReference>